<dbReference type="Gene3D" id="3.30.420.10">
    <property type="entry name" value="Ribonuclease H-like superfamily/Ribonuclease H"/>
    <property type="match status" value="1"/>
</dbReference>
<dbReference type="EMBL" id="QGTJ01000012">
    <property type="protein sequence ID" value="PWV59134.1"/>
    <property type="molecule type" value="Genomic_DNA"/>
</dbReference>
<organism evidence="1 2">
    <name type="scientific">Plasticicumulans acidivorans</name>
    <dbReference type="NCBI Taxonomy" id="886464"/>
    <lineage>
        <taxon>Bacteria</taxon>
        <taxon>Pseudomonadati</taxon>
        <taxon>Pseudomonadota</taxon>
        <taxon>Gammaproteobacteria</taxon>
        <taxon>Candidatus Competibacteraceae</taxon>
        <taxon>Plasticicumulans</taxon>
    </lineage>
</organism>
<evidence type="ECO:0000313" key="2">
    <source>
        <dbReference type="Proteomes" id="UP000246569"/>
    </source>
</evidence>
<accession>A0A317MRP0</accession>
<dbReference type="OrthoDB" id="5705783at2"/>
<dbReference type="RefSeq" id="WP_110019989.1">
    <property type="nucleotide sequence ID" value="NZ_QGTJ01000012.1"/>
</dbReference>
<evidence type="ECO:0008006" key="3">
    <source>
        <dbReference type="Google" id="ProtNLM"/>
    </source>
</evidence>
<dbReference type="InterPro" id="IPR036397">
    <property type="entry name" value="RNaseH_sf"/>
</dbReference>
<gene>
    <name evidence="1" type="ORF">C7443_112134</name>
</gene>
<sequence length="174" mass="19704">MLPAVIDLEASGFGRGSWPIEVGWVLGDGRRGCTLVAPPPHWTHWSEEAEHKHGIRRDIAELYGRSVDAVAEWLNAELAGRTLYTDAWGFDVPWLDRLFDEAGCVPYFRLESLRTLLDEDEALHWQPTYRAVIAECAVERHRASSDAWLIQCTLCRLKGWRQPVCAGPLERPLG</sequence>
<protein>
    <recommendedName>
        <fullName evidence="3">Exonuclease</fullName>
    </recommendedName>
</protein>
<evidence type="ECO:0000313" key="1">
    <source>
        <dbReference type="EMBL" id="PWV59134.1"/>
    </source>
</evidence>
<dbReference type="SUPFAM" id="SSF53098">
    <property type="entry name" value="Ribonuclease H-like"/>
    <property type="match status" value="1"/>
</dbReference>
<dbReference type="InterPro" id="IPR012337">
    <property type="entry name" value="RNaseH-like_sf"/>
</dbReference>
<name>A0A317MRP0_9GAMM</name>
<comment type="caution">
    <text evidence="1">The sequence shown here is derived from an EMBL/GenBank/DDBJ whole genome shotgun (WGS) entry which is preliminary data.</text>
</comment>
<keyword evidence="2" id="KW-1185">Reference proteome</keyword>
<dbReference type="Proteomes" id="UP000246569">
    <property type="component" value="Unassembled WGS sequence"/>
</dbReference>
<reference evidence="1 2" key="1">
    <citation type="submission" date="2018-05" db="EMBL/GenBank/DDBJ databases">
        <title>Genomic Encyclopedia of Type Strains, Phase IV (KMG-IV): sequencing the most valuable type-strain genomes for metagenomic binning, comparative biology and taxonomic classification.</title>
        <authorList>
            <person name="Goeker M."/>
        </authorList>
    </citation>
    <scope>NUCLEOTIDE SEQUENCE [LARGE SCALE GENOMIC DNA]</scope>
    <source>
        <strain evidence="1 2">DSM 23606</strain>
    </source>
</reference>
<proteinExistence type="predicted"/>
<dbReference type="AlphaFoldDB" id="A0A317MRP0"/>
<dbReference type="GO" id="GO:0003676">
    <property type="term" value="F:nucleic acid binding"/>
    <property type="evidence" value="ECO:0007669"/>
    <property type="project" value="InterPro"/>
</dbReference>